<gene>
    <name evidence="2" type="ORF">C5O23_02725</name>
</gene>
<comment type="caution">
    <text evidence="2">The sequence shown here is derived from an EMBL/GenBank/DDBJ whole genome shotgun (WGS) entry which is preliminary data.</text>
</comment>
<evidence type="ECO:0000313" key="2">
    <source>
        <dbReference type="EMBL" id="PWB03643.1"/>
    </source>
</evidence>
<evidence type="ECO:0000313" key="3">
    <source>
        <dbReference type="Proteomes" id="UP000244905"/>
    </source>
</evidence>
<dbReference type="EMBL" id="PUEC01000004">
    <property type="protein sequence ID" value="PWB03643.1"/>
    <property type="molecule type" value="Genomic_DNA"/>
</dbReference>
<organism evidence="2 3">
    <name type="scientific">Duncaniella muris</name>
    <dbReference type="NCBI Taxonomy" id="2094150"/>
    <lineage>
        <taxon>Bacteria</taxon>
        <taxon>Pseudomonadati</taxon>
        <taxon>Bacteroidota</taxon>
        <taxon>Bacteroidia</taxon>
        <taxon>Bacteroidales</taxon>
        <taxon>Muribaculaceae</taxon>
        <taxon>Duncaniella</taxon>
    </lineage>
</organism>
<dbReference type="AlphaFoldDB" id="A0A2V1IQE0"/>
<dbReference type="Proteomes" id="UP000244905">
    <property type="component" value="Unassembled WGS sequence"/>
</dbReference>
<dbReference type="SUPFAM" id="SSF52833">
    <property type="entry name" value="Thioredoxin-like"/>
    <property type="match status" value="1"/>
</dbReference>
<name>A0A2V1IQE0_9BACT</name>
<dbReference type="Pfam" id="PF00578">
    <property type="entry name" value="AhpC-TSA"/>
    <property type="match status" value="1"/>
</dbReference>
<reference evidence="3" key="1">
    <citation type="submission" date="2018-02" db="EMBL/GenBank/DDBJ databases">
        <authorList>
            <person name="Clavel T."/>
            <person name="Strowig T."/>
        </authorList>
    </citation>
    <scope>NUCLEOTIDE SEQUENCE [LARGE SCALE GENOMIC DNA]</scope>
    <source>
        <strain evidence="3">DSM 103720</strain>
    </source>
</reference>
<proteinExistence type="predicted"/>
<dbReference type="Gene3D" id="3.40.30.10">
    <property type="entry name" value="Glutaredoxin"/>
    <property type="match status" value="1"/>
</dbReference>
<sequence length="166" mass="18866">MKKIFSYIAFFAAIVLLISAYSERVMKAEKGYTAPEIEMLVNDSVEVSLSQLRGKYVLVNFWDSENAVSRIAAGEYDRYFRNKTYTEPFTILSVNTDSDPKFFKEVVKKDNLEASTQFHITDAKMKNLEADYRLNHGFASYLINPQGKIIAVNPSISCLQTYLTGS</sequence>
<dbReference type="GeneID" id="82525263"/>
<feature type="domain" description="Alkyl hydroperoxide reductase subunit C/ Thiol specific antioxidant" evidence="1">
    <location>
        <begin position="31"/>
        <end position="151"/>
    </location>
</feature>
<dbReference type="RefSeq" id="WP_107031425.1">
    <property type="nucleotide sequence ID" value="NZ_CAJSYL010000017.1"/>
</dbReference>
<evidence type="ECO:0000259" key="1">
    <source>
        <dbReference type="Pfam" id="PF00578"/>
    </source>
</evidence>
<accession>A0A2V1IQE0</accession>
<keyword evidence="3" id="KW-1185">Reference proteome</keyword>
<protein>
    <recommendedName>
        <fullName evidence="1">Alkyl hydroperoxide reductase subunit C/ Thiol specific antioxidant domain-containing protein</fullName>
    </recommendedName>
</protein>
<dbReference type="InterPro" id="IPR000866">
    <property type="entry name" value="AhpC/TSA"/>
</dbReference>
<dbReference type="InterPro" id="IPR036249">
    <property type="entry name" value="Thioredoxin-like_sf"/>
</dbReference>